<proteinExistence type="predicted"/>
<name>A0A5C5TW26_9GAMM</name>
<organism evidence="1 2">
    <name type="scientific">Luteimonas wenzhouensis</name>
    <dbReference type="NCBI Taxonomy" id="2599615"/>
    <lineage>
        <taxon>Bacteria</taxon>
        <taxon>Pseudomonadati</taxon>
        <taxon>Pseudomonadota</taxon>
        <taxon>Gammaproteobacteria</taxon>
        <taxon>Lysobacterales</taxon>
        <taxon>Lysobacteraceae</taxon>
        <taxon>Luteimonas</taxon>
    </lineage>
</organism>
<evidence type="ECO:0000313" key="2">
    <source>
        <dbReference type="Proteomes" id="UP000315949"/>
    </source>
</evidence>
<evidence type="ECO:0000313" key="1">
    <source>
        <dbReference type="EMBL" id="TWT18423.1"/>
    </source>
</evidence>
<gene>
    <name evidence="1" type="ORF">FQY79_11145</name>
</gene>
<reference evidence="1 2" key="1">
    <citation type="submission" date="2019-07" db="EMBL/GenBank/DDBJ databases">
        <title>Luteimonas sp. YD-1 nov., isolated from acidic soil.</title>
        <authorList>
            <person name="Zhou J."/>
        </authorList>
    </citation>
    <scope>NUCLEOTIDE SEQUENCE [LARGE SCALE GENOMIC DNA]</scope>
    <source>
        <strain evidence="1 2">YD-1</strain>
    </source>
</reference>
<dbReference type="EMBL" id="VOHE01000005">
    <property type="protein sequence ID" value="TWT18423.1"/>
    <property type="molecule type" value="Genomic_DNA"/>
</dbReference>
<comment type="caution">
    <text evidence="1">The sequence shown here is derived from an EMBL/GenBank/DDBJ whole genome shotgun (WGS) entry which is preliminary data.</text>
</comment>
<keyword evidence="2" id="KW-1185">Reference proteome</keyword>
<accession>A0A5C5TW26</accession>
<sequence>MDAGRQRAFAIKALLDDVHAAQFEFTACKTMYGGKAIAAGDRLFVFADGPGGGPGLVAMGTVTWAGPLPRTPGVARQTPRVSVRVRRDALVRRPLGRETLRRFCDWEDGRPETELNFKFYRQATHKIAGLSDATARFLRRRF</sequence>
<dbReference type="RefSeq" id="WP_146312982.1">
    <property type="nucleotide sequence ID" value="NZ_VOHE01000005.1"/>
</dbReference>
<dbReference type="AlphaFoldDB" id="A0A5C5TW26"/>
<dbReference type="OrthoDB" id="8901415at2"/>
<protein>
    <submittedName>
        <fullName evidence="1">Uncharacterized protein</fullName>
    </submittedName>
</protein>
<dbReference type="Proteomes" id="UP000315949">
    <property type="component" value="Unassembled WGS sequence"/>
</dbReference>